<dbReference type="PANTHER" id="PTHR33908:SF3">
    <property type="entry name" value="UNDECAPRENYL PHOSPHATE-ALPHA-4-AMINO-4-DEOXY-L-ARABINOSE ARABINOSYL TRANSFERASE"/>
    <property type="match status" value="1"/>
</dbReference>
<feature type="transmembrane region" description="Helical" evidence="8">
    <location>
        <begin position="108"/>
        <end position="129"/>
    </location>
</feature>
<feature type="domain" description="Glycosyltransferase RgtA/B/C/D-like" evidence="9">
    <location>
        <begin position="88"/>
        <end position="241"/>
    </location>
</feature>
<dbReference type="Proteomes" id="UP000176628">
    <property type="component" value="Unassembled WGS sequence"/>
</dbReference>
<evidence type="ECO:0000313" key="11">
    <source>
        <dbReference type="Proteomes" id="UP000176628"/>
    </source>
</evidence>
<keyword evidence="3" id="KW-0328">Glycosyltransferase</keyword>
<feature type="transmembrane region" description="Helical" evidence="8">
    <location>
        <begin position="161"/>
        <end position="179"/>
    </location>
</feature>
<sequence>MYRRIIFSPYFLLLIILVFAFLVRLYKINIPLADHHSWRQADTAAVARNFYKDGFNFLKPQTDNFSPVNDPSKDGRSLENTDRLFLVEPPVYNSIVFALYNFFGPHEYLARLITIIFSLISISVVFFIARNFSGNFVALITSAVFAFLPFNIYFSRTILPEPAAISFFLIALLFLIHYSKTNKAYLVLGSAIFMSLAVLTKIFILFLGLPVLYLFWAKNGIKIFKNIWFYLFGAITLAPVFLWRFYINQFPEGIPSSAWLLNSNSIRLKPSFFYWLVAERMDKLILTSLGFALFALGLILKPGRERFFYYFWIFSIFAYFVIIATGNVTHDYYQIIFVPPAAIFVAKGAEFIWQRLPKIFATGVLIVTFILIFVLGWFQVKEFYNITSGIDLAGTAVDEKTPKDALVIAGDGADFTLLYNTNRRGWTSGFAAYYPNTKETIESLRKEGAQFYATTKVDQLFSSDNQFGQYLKENFKIVDRSDQFAVFDLRGKTQ</sequence>
<evidence type="ECO:0000256" key="5">
    <source>
        <dbReference type="ARBA" id="ARBA00022692"/>
    </source>
</evidence>
<feature type="transmembrane region" description="Helical" evidence="8">
    <location>
        <begin position="307"/>
        <end position="326"/>
    </location>
</feature>
<evidence type="ECO:0000256" key="7">
    <source>
        <dbReference type="ARBA" id="ARBA00023136"/>
    </source>
</evidence>
<gene>
    <name evidence="10" type="ORF">A2Z23_01630</name>
</gene>
<accession>A0A1F5G559</accession>
<dbReference type="InterPro" id="IPR050297">
    <property type="entry name" value="LipidA_mod_glycosyltrf_83"/>
</dbReference>
<dbReference type="Pfam" id="PF13231">
    <property type="entry name" value="PMT_2"/>
    <property type="match status" value="1"/>
</dbReference>
<keyword evidence="2" id="KW-1003">Cell membrane</keyword>
<evidence type="ECO:0000256" key="1">
    <source>
        <dbReference type="ARBA" id="ARBA00004651"/>
    </source>
</evidence>
<feature type="transmembrane region" description="Helical" evidence="8">
    <location>
        <begin position="227"/>
        <end position="247"/>
    </location>
</feature>
<dbReference type="GO" id="GO:0010041">
    <property type="term" value="P:response to iron(III) ion"/>
    <property type="evidence" value="ECO:0007669"/>
    <property type="project" value="TreeGrafter"/>
</dbReference>
<feature type="transmembrane region" description="Helical" evidence="8">
    <location>
        <begin position="135"/>
        <end position="154"/>
    </location>
</feature>
<keyword evidence="7 8" id="KW-0472">Membrane</keyword>
<dbReference type="AlphaFoldDB" id="A0A1F5G559"/>
<comment type="caution">
    <text evidence="10">The sequence shown here is derived from an EMBL/GenBank/DDBJ whole genome shotgun (WGS) entry which is preliminary data.</text>
</comment>
<dbReference type="GO" id="GO:0009103">
    <property type="term" value="P:lipopolysaccharide biosynthetic process"/>
    <property type="evidence" value="ECO:0007669"/>
    <property type="project" value="UniProtKB-ARBA"/>
</dbReference>
<evidence type="ECO:0000256" key="3">
    <source>
        <dbReference type="ARBA" id="ARBA00022676"/>
    </source>
</evidence>
<proteinExistence type="predicted"/>
<evidence type="ECO:0000259" key="9">
    <source>
        <dbReference type="Pfam" id="PF13231"/>
    </source>
</evidence>
<evidence type="ECO:0000256" key="2">
    <source>
        <dbReference type="ARBA" id="ARBA00022475"/>
    </source>
</evidence>
<feature type="transmembrane region" description="Helical" evidence="8">
    <location>
        <begin position="6"/>
        <end position="26"/>
    </location>
</feature>
<keyword evidence="6 8" id="KW-1133">Transmembrane helix</keyword>
<feature type="transmembrane region" description="Helical" evidence="8">
    <location>
        <begin position="359"/>
        <end position="378"/>
    </location>
</feature>
<reference evidence="10 11" key="1">
    <citation type="journal article" date="2016" name="Nat. Commun.">
        <title>Thousands of microbial genomes shed light on interconnected biogeochemical processes in an aquifer system.</title>
        <authorList>
            <person name="Anantharaman K."/>
            <person name="Brown C.T."/>
            <person name="Hug L.A."/>
            <person name="Sharon I."/>
            <person name="Castelle C.J."/>
            <person name="Probst A.J."/>
            <person name="Thomas B.C."/>
            <person name="Singh A."/>
            <person name="Wilkins M.J."/>
            <person name="Karaoz U."/>
            <person name="Brodie E.L."/>
            <person name="Williams K.H."/>
            <person name="Hubbard S.S."/>
            <person name="Banfield J.F."/>
        </authorList>
    </citation>
    <scope>NUCLEOTIDE SEQUENCE [LARGE SCALE GENOMIC DNA]</scope>
</reference>
<dbReference type="GO" id="GO:0016763">
    <property type="term" value="F:pentosyltransferase activity"/>
    <property type="evidence" value="ECO:0007669"/>
    <property type="project" value="TreeGrafter"/>
</dbReference>
<name>A0A1F5G559_9BACT</name>
<keyword evidence="5 8" id="KW-0812">Transmembrane</keyword>
<dbReference type="PANTHER" id="PTHR33908">
    <property type="entry name" value="MANNOSYLTRANSFERASE YKCB-RELATED"/>
    <property type="match status" value="1"/>
</dbReference>
<dbReference type="GO" id="GO:0005886">
    <property type="term" value="C:plasma membrane"/>
    <property type="evidence" value="ECO:0007669"/>
    <property type="project" value="UniProtKB-SubCell"/>
</dbReference>
<evidence type="ECO:0000256" key="6">
    <source>
        <dbReference type="ARBA" id="ARBA00022989"/>
    </source>
</evidence>
<comment type="subcellular location">
    <subcellularLocation>
        <location evidence="1">Cell membrane</location>
        <topology evidence="1">Multi-pass membrane protein</topology>
    </subcellularLocation>
</comment>
<evidence type="ECO:0000256" key="4">
    <source>
        <dbReference type="ARBA" id="ARBA00022679"/>
    </source>
</evidence>
<evidence type="ECO:0000256" key="8">
    <source>
        <dbReference type="SAM" id="Phobius"/>
    </source>
</evidence>
<keyword evidence="4" id="KW-0808">Transferase</keyword>
<organism evidence="10 11">
    <name type="scientific">Candidatus Curtissbacteria bacterium RBG_16_39_7</name>
    <dbReference type="NCBI Taxonomy" id="1797707"/>
    <lineage>
        <taxon>Bacteria</taxon>
        <taxon>Candidatus Curtissiibacteriota</taxon>
    </lineage>
</organism>
<dbReference type="InterPro" id="IPR038731">
    <property type="entry name" value="RgtA/B/C-like"/>
</dbReference>
<feature type="transmembrane region" description="Helical" evidence="8">
    <location>
        <begin position="185"/>
        <end position="215"/>
    </location>
</feature>
<protein>
    <recommendedName>
        <fullName evidence="9">Glycosyltransferase RgtA/B/C/D-like domain-containing protein</fullName>
    </recommendedName>
</protein>
<evidence type="ECO:0000313" key="10">
    <source>
        <dbReference type="EMBL" id="OGD86944.1"/>
    </source>
</evidence>
<feature type="transmembrane region" description="Helical" evidence="8">
    <location>
        <begin position="284"/>
        <end position="300"/>
    </location>
</feature>
<dbReference type="EMBL" id="MFAV01000001">
    <property type="protein sequence ID" value="OGD86944.1"/>
    <property type="molecule type" value="Genomic_DNA"/>
</dbReference>